<comment type="similarity">
    <text evidence="1">Belongs to the UPF0065 (bug) family.</text>
</comment>
<dbReference type="RefSeq" id="WP_406857604.1">
    <property type="nucleotide sequence ID" value="NZ_CP157484.1"/>
</dbReference>
<dbReference type="InterPro" id="IPR042100">
    <property type="entry name" value="Bug_dom1"/>
</dbReference>
<evidence type="ECO:0000256" key="2">
    <source>
        <dbReference type="SAM" id="SignalP"/>
    </source>
</evidence>
<dbReference type="EMBL" id="CP157484">
    <property type="protein sequence ID" value="XBO40747.1"/>
    <property type="molecule type" value="Genomic_DNA"/>
</dbReference>
<feature type="chain" id="PRO_5043986197" evidence="2">
    <location>
        <begin position="24"/>
        <end position="321"/>
    </location>
</feature>
<organism evidence="3">
    <name type="scientific">Alsobacter sp. KACC 23698</name>
    <dbReference type="NCBI Taxonomy" id="3149229"/>
    <lineage>
        <taxon>Bacteria</taxon>
        <taxon>Pseudomonadati</taxon>
        <taxon>Pseudomonadota</taxon>
        <taxon>Alphaproteobacteria</taxon>
        <taxon>Hyphomicrobiales</taxon>
        <taxon>Alsobacteraceae</taxon>
        <taxon>Alsobacter</taxon>
    </lineage>
</organism>
<evidence type="ECO:0000256" key="1">
    <source>
        <dbReference type="ARBA" id="ARBA00006987"/>
    </source>
</evidence>
<dbReference type="Gene3D" id="3.40.190.10">
    <property type="entry name" value="Periplasmic binding protein-like II"/>
    <property type="match status" value="1"/>
</dbReference>
<feature type="signal peptide" evidence="2">
    <location>
        <begin position="1"/>
        <end position="23"/>
    </location>
</feature>
<gene>
    <name evidence="3" type="ORF">ABEG18_08280</name>
</gene>
<sequence>MRSVAKALLAVLACVGATATAGAQSYPTRLITIVVPFAAGSGSDTAARILGQYLAPRLGQGFVIENRIGATGAIATTAVSRAAADGYTLLLGTNSTHGSNSALYKKLNYDPIKDFAPIAHTGVFSYFLVVDPNLPVKSVADLVALAKAKPADLTYAAGSSTSIVMAESFARGAGVQMLKVPYRSNPPALTDVIGGRVNIMFCDMSSAVTSVQAGSLRALAVTTKARSTLAPDLPTIDETAVKDFDLASWTGLFAPAGTPKDVIERLNREVNAVLALPEVKERFATLGIEAQPQSVEAFSAYVKSEVAKWTTLVKEAGIEAE</sequence>
<name>A0AAU7JK23_9HYPH</name>
<dbReference type="SUPFAM" id="SSF53850">
    <property type="entry name" value="Periplasmic binding protein-like II"/>
    <property type="match status" value="1"/>
</dbReference>
<dbReference type="Pfam" id="PF03401">
    <property type="entry name" value="TctC"/>
    <property type="match status" value="1"/>
</dbReference>
<dbReference type="AlphaFoldDB" id="A0AAU7JK23"/>
<dbReference type="InterPro" id="IPR005064">
    <property type="entry name" value="BUG"/>
</dbReference>
<dbReference type="PIRSF" id="PIRSF017082">
    <property type="entry name" value="YflP"/>
    <property type="match status" value="1"/>
</dbReference>
<dbReference type="CDD" id="cd13578">
    <property type="entry name" value="PBP2_Bug27"/>
    <property type="match status" value="1"/>
</dbReference>
<evidence type="ECO:0000313" key="3">
    <source>
        <dbReference type="EMBL" id="XBO40747.1"/>
    </source>
</evidence>
<dbReference type="PANTHER" id="PTHR42928">
    <property type="entry name" value="TRICARBOXYLATE-BINDING PROTEIN"/>
    <property type="match status" value="1"/>
</dbReference>
<proteinExistence type="inferred from homology"/>
<protein>
    <submittedName>
        <fullName evidence="3">Tripartite tricarboxylate transporter substrate binding protein</fullName>
    </submittedName>
</protein>
<keyword evidence="2" id="KW-0732">Signal</keyword>
<accession>A0AAU7JK23</accession>
<reference evidence="3" key="1">
    <citation type="submission" date="2024-05" db="EMBL/GenBank/DDBJ databases">
        <authorList>
            <person name="Kim S."/>
            <person name="Heo J."/>
            <person name="Choi H."/>
            <person name="Choi Y."/>
            <person name="Kwon S.-W."/>
            <person name="Kim Y."/>
        </authorList>
    </citation>
    <scope>NUCLEOTIDE SEQUENCE</scope>
    <source>
        <strain evidence="3">KACC 23698</strain>
    </source>
</reference>
<dbReference type="PANTHER" id="PTHR42928:SF5">
    <property type="entry name" value="BLR1237 PROTEIN"/>
    <property type="match status" value="1"/>
</dbReference>
<dbReference type="Gene3D" id="3.40.190.150">
    <property type="entry name" value="Bordetella uptake gene, domain 1"/>
    <property type="match status" value="1"/>
</dbReference>